<dbReference type="Pfam" id="PF00488">
    <property type="entry name" value="MutS_V"/>
    <property type="match status" value="1"/>
</dbReference>
<dbReference type="SMART" id="SM00533">
    <property type="entry name" value="MUTSd"/>
    <property type="match status" value="1"/>
</dbReference>
<sequence>MSSVIRHPKYAFGLLQTPSDSENGKSGKVHGASSSASVYPSFSSSSADRTEQQSNLCTPKLQNRTSSKISSSSLLESCSSSIRTPRGRKKTSTPRTASSSVSNDVNSTTLVAVVEGRGVARGEIGMTSLDLSQPVLNLSQFSDSQTYSMTLAKLQNIHPVEILLPNTICDAGDKNKLLNLITCQFPNVTISSVQRRYFSETKGLQYVKQLCATEYKNIELQISTKYYCLATTGALLKYMEFIQNVMFAPNSLKAVFKGCENSTMIDSATVKNLELLQNLRDPISQHSLFGILNYTKTAGGGRLLRSNILQPPSDEETIVLRHGAIAELTEKEDIFFGLQSVLSKFVDIGHIISVCVQIPKQETLRSAESKLNCVIALKHVLQLVEPLKEHLSYCENKMLKMYYKALDDVRFKTILEKIGEVINDATHLEKGALQQHYQRCAAIKTKINGLLDVARRTYTELVDDLESLVQQCAENYQLPLRTAYSSLRGFYIQMSIETRGKRGGGGGAAAVSQDNLPSVFIKVNKFKNTLSFTTMELLQLNERIKSALDQIYMMGNFVTTDLLTSLQGQVSCLYELADIVAMVDMLLSLAHAATLSSYIRPEFTDTLAIKQGYHPILQKVSCDIVVPNDTYAADHSNFIVLTGPNMGGKSTYLRQVALLQIMAQIGSFVPAQFASFRIADQIFSRIGSDDDMESNSSTFTLEMKETNYILQNVTDNSLVIIDELGRGTSAEEGVGICWAISECLLKKKAFTFFVTHFRQLTDLNRNYPNVSEYYFEVQRVFNAEARCEKISYTHVLSRGVTPETHYGLQLASMSTIPTSVIEDARKIADNIEQRREKTRRRDIVVLRQHADFSLAMKLIQVAKNSRMDEDALRMYLKSLRKTYLAELEKLTTTANAQMSTSSEE</sequence>
<dbReference type="InterPro" id="IPR007696">
    <property type="entry name" value="DNA_mismatch_repair_MutS_core"/>
</dbReference>
<dbReference type="Gene3D" id="3.40.50.300">
    <property type="entry name" value="P-loop containing nucleotide triphosphate hydrolases"/>
    <property type="match status" value="1"/>
</dbReference>
<accession>A0ABM1VQ06</accession>
<dbReference type="Pfam" id="PF05192">
    <property type="entry name" value="MutS_III"/>
    <property type="match status" value="1"/>
</dbReference>
<dbReference type="Proteomes" id="UP000694888">
    <property type="component" value="Unplaced"/>
</dbReference>
<evidence type="ECO:0000256" key="3">
    <source>
        <dbReference type="ARBA" id="ARBA00022840"/>
    </source>
</evidence>
<evidence type="ECO:0000313" key="9">
    <source>
        <dbReference type="RefSeq" id="XP_035824498.1"/>
    </source>
</evidence>
<dbReference type="Pfam" id="PF05188">
    <property type="entry name" value="MutS_II"/>
    <property type="match status" value="1"/>
</dbReference>
<feature type="region of interest" description="Disordered" evidence="6">
    <location>
        <begin position="14"/>
        <end position="102"/>
    </location>
</feature>
<dbReference type="InterPro" id="IPR000432">
    <property type="entry name" value="DNA_mismatch_repair_MutS_C"/>
</dbReference>
<keyword evidence="5" id="KW-0469">Meiosis</keyword>
<keyword evidence="3" id="KW-0067">ATP-binding</keyword>
<evidence type="ECO:0000256" key="6">
    <source>
        <dbReference type="SAM" id="MobiDB-lite"/>
    </source>
</evidence>
<dbReference type="InterPro" id="IPR011184">
    <property type="entry name" value="DNA_mismatch_repair_Msh2"/>
</dbReference>
<feature type="compositionally biased region" description="Low complexity" evidence="6">
    <location>
        <begin position="32"/>
        <end position="47"/>
    </location>
</feature>
<dbReference type="Gene3D" id="1.10.1420.10">
    <property type="match status" value="2"/>
</dbReference>
<feature type="domain" description="DNA mismatch repair proteins mutS family" evidence="7">
    <location>
        <begin position="717"/>
        <end position="733"/>
    </location>
</feature>
<keyword evidence="8" id="KW-1185">Reference proteome</keyword>
<dbReference type="InterPro" id="IPR027417">
    <property type="entry name" value="P-loop_NTPase"/>
</dbReference>
<evidence type="ECO:0000259" key="7">
    <source>
        <dbReference type="PROSITE" id="PS00486"/>
    </source>
</evidence>
<dbReference type="PIRSF" id="PIRSF005813">
    <property type="entry name" value="MSH2"/>
    <property type="match status" value="1"/>
</dbReference>
<evidence type="ECO:0000256" key="1">
    <source>
        <dbReference type="ARBA" id="ARBA00006271"/>
    </source>
</evidence>
<keyword evidence="4" id="KW-0238">DNA-binding</keyword>
<organism evidence="8 9">
    <name type="scientific">Aplysia californica</name>
    <name type="common">California sea hare</name>
    <dbReference type="NCBI Taxonomy" id="6500"/>
    <lineage>
        <taxon>Eukaryota</taxon>
        <taxon>Metazoa</taxon>
        <taxon>Spiralia</taxon>
        <taxon>Lophotrochozoa</taxon>
        <taxon>Mollusca</taxon>
        <taxon>Gastropoda</taxon>
        <taxon>Heterobranchia</taxon>
        <taxon>Euthyneura</taxon>
        <taxon>Tectipleura</taxon>
        <taxon>Aplysiida</taxon>
        <taxon>Aplysioidea</taxon>
        <taxon>Aplysiidae</taxon>
        <taxon>Aplysia</taxon>
    </lineage>
</organism>
<dbReference type="SUPFAM" id="SSF52540">
    <property type="entry name" value="P-loop containing nucleoside triphosphate hydrolases"/>
    <property type="match status" value="1"/>
</dbReference>
<dbReference type="SMART" id="SM00534">
    <property type="entry name" value="MUTSac"/>
    <property type="match status" value="1"/>
</dbReference>
<gene>
    <name evidence="9" type="primary">LOC101861565</name>
</gene>
<protein>
    <submittedName>
        <fullName evidence="9">MutS protein homolog 4</fullName>
    </submittedName>
</protein>
<feature type="compositionally biased region" description="Polar residues" evidence="6">
    <location>
        <begin position="52"/>
        <end position="65"/>
    </location>
</feature>
<dbReference type="GeneID" id="101861565"/>
<dbReference type="Gene3D" id="3.30.420.110">
    <property type="entry name" value="MutS, connector domain"/>
    <property type="match status" value="1"/>
</dbReference>
<comment type="similarity">
    <text evidence="1">Belongs to the DNA mismatch repair MutS family.</text>
</comment>
<keyword evidence="2" id="KW-0547">Nucleotide-binding</keyword>
<reference evidence="9" key="1">
    <citation type="submission" date="2025-08" db="UniProtKB">
        <authorList>
            <consortium name="RefSeq"/>
        </authorList>
    </citation>
    <scope>IDENTIFICATION</scope>
</reference>
<dbReference type="RefSeq" id="XP_035824498.1">
    <property type="nucleotide sequence ID" value="XM_035968605.1"/>
</dbReference>
<dbReference type="PANTHER" id="PTHR11361:SF21">
    <property type="entry name" value="MUTS PROTEIN HOMOLOG 4"/>
    <property type="match status" value="1"/>
</dbReference>
<dbReference type="InterPro" id="IPR036678">
    <property type="entry name" value="MutS_con_dom_sf"/>
</dbReference>
<evidence type="ECO:0000313" key="8">
    <source>
        <dbReference type="Proteomes" id="UP000694888"/>
    </source>
</evidence>
<name>A0ABM1VQ06_APLCA</name>
<dbReference type="SUPFAM" id="SSF48334">
    <property type="entry name" value="DNA repair protein MutS, domain III"/>
    <property type="match status" value="1"/>
</dbReference>
<dbReference type="PANTHER" id="PTHR11361">
    <property type="entry name" value="DNA MISMATCH REPAIR PROTEIN MUTS FAMILY MEMBER"/>
    <property type="match status" value="1"/>
</dbReference>
<dbReference type="InterPro" id="IPR036187">
    <property type="entry name" value="DNA_mismatch_repair_MutS_sf"/>
</dbReference>
<evidence type="ECO:0000256" key="4">
    <source>
        <dbReference type="ARBA" id="ARBA00023125"/>
    </source>
</evidence>
<dbReference type="SUPFAM" id="SSF53150">
    <property type="entry name" value="DNA repair protein MutS, domain II"/>
    <property type="match status" value="1"/>
</dbReference>
<dbReference type="PROSITE" id="PS00486">
    <property type="entry name" value="DNA_MISMATCH_REPAIR_2"/>
    <property type="match status" value="1"/>
</dbReference>
<proteinExistence type="inferred from homology"/>
<dbReference type="InterPro" id="IPR045076">
    <property type="entry name" value="MutS"/>
</dbReference>
<dbReference type="InterPro" id="IPR007860">
    <property type="entry name" value="DNA_mmatch_repair_MutS_con_dom"/>
</dbReference>
<evidence type="ECO:0000256" key="5">
    <source>
        <dbReference type="ARBA" id="ARBA00023254"/>
    </source>
</evidence>
<evidence type="ECO:0000256" key="2">
    <source>
        <dbReference type="ARBA" id="ARBA00022741"/>
    </source>
</evidence>
<dbReference type="Pfam" id="PF05190">
    <property type="entry name" value="MutS_IV"/>
    <property type="match status" value="1"/>
</dbReference>
<dbReference type="InterPro" id="IPR007861">
    <property type="entry name" value="DNA_mismatch_repair_MutS_clamp"/>
</dbReference>
<feature type="compositionally biased region" description="Low complexity" evidence="6">
    <location>
        <begin position="66"/>
        <end position="82"/>
    </location>
</feature>